<dbReference type="VEuPathDB" id="FungiDB:PABG_12641"/>
<protein>
    <submittedName>
        <fullName evidence="1">Uncharacterized protein</fullName>
    </submittedName>
</protein>
<accession>A0A1D2J3M4</accession>
<name>A0A1D2J3M4_PARBR</name>
<dbReference type="AlphaFoldDB" id="A0A1D2J3M4"/>
<reference evidence="1 2" key="1">
    <citation type="submission" date="2016-06" db="EMBL/GenBank/DDBJ databases">
        <authorList>
            <person name="Kjaerup R.B."/>
            <person name="Dalgaard T.S."/>
            <person name="Juul-Madsen H.R."/>
        </authorList>
    </citation>
    <scope>NUCLEOTIDE SEQUENCE [LARGE SCALE GENOMIC DNA]</scope>
    <source>
        <strain evidence="1 2">Pb300</strain>
    </source>
</reference>
<dbReference type="EMBL" id="LZYO01000685">
    <property type="protein sequence ID" value="ODH12908.1"/>
    <property type="molecule type" value="Genomic_DNA"/>
</dbReference>
<evidence type="ECO:0000313" key="2">
    <source>
        <dbReference type="Proteomes" id="UP000242814"/>
    </source>
</evidence>
<organism evidence="1 2">
    <name type="scientific">Paracoccidioides brasiliensis</name>
    <dbReference type="NCBI Taxonomy" id="121759"/>
    <lineage>
        <taxon>Eukaryota</taxon>
        <taxon>Fungi</taxon>
        <taxon>Dikarya</taxon>
        <taxon>Ascomycota</taxon>
        <taxon>Pezizomycotina</taxon>
        <taxon>Eurotiomycetes</taxon>
        <taxon>Eurotiomycetidae</taxon>
        <taxon>Onygenales</taxon>
        <taxon>Ajellomycetaceae</taxon>
        <taxon>Paracoccidioides</taxon>
    </lineage>
</organism>
<comment type="caution">
    <text evidence="1">The sequence shown here is derived from an EMBL/GenBank/DDBJ whole genome shotgun (WGS) entry which is preliminary data.</text>
</comment>
<dbReference type="Proteomes" id="UP000242814">
    <property type="component" value="Unassembled WGS sequence"/>
</dbReference>
<gene>
    <name evidence="1" type="ORF">ACO22_07795</name>
</gene>
<proteinExistence type="predicted"/>
<sequence length="172" mass="20196">MVNIIDFSRETTRWFFVAIWQLFRSTNAEEILIPVAIRLAQTFVQAERKPEAVRLLQAIWNREPPFMYATRPPTLFPLGNQLMGLLGQEHRHFSSLQKSTAEMKREFHFLPVVKIGQQNFYEVEDLEALTLPDAGFEKDGIQFCYPREKRNKFQRSEKNSWSEVPMLSTLAM</sequence>
<evidence type="ECO:0000313" key="1">
    <source>
        <dbReference type="EMBL" id="ODH12908.1"/>
    </source>
</evidence>
<dbReference type="VEuPathDB" id="FungiDB:PADG_12488"/>